<sequence length="128" mass="14552">MEILSQWLEDALLNNKIGPFTKKSTSVSHIHLSLLRTWSQRVLCRFAAISGLELNESKSKFSVEAGREIQAWHDPWIQGASLTDVLPDHTQHLEQQQGVITHNPLVAGFIQEGLWVKPSWWPMDENGI</sequence>
<dbReference type="AlphaFoldDB" id="A0AAV9ATX1"/>
<dbReference type="Proteomes" id="UP001179952">
    <property type="component" value="Unassembled WGS sequence"/>
</dbReference>
<evidence type="ECO:0008006" key="3">
    <source>
        <dbReference type="Google" id="ProtNLM"/>
    </source>
</evidence>
<evidence type="ECO:0000313" key="1">
    <source>
        <dbReference type="EMBL" id="KAK1267563.1"/>
    </source>
</evidence>
<comment type="caution">
    <text evidence="1">The sequence shown here is derived from an EMBL/GenBank/DDBJ whole genome shotgun (WGS) entry which is preliminary data.</text>
</comment>
<reference evidence="1" key="1">
    <citation type="journal article" date="2023" name="Nat. Commun.">
        <title>Diploid and tetraploid genomes of Acorus and the evolution of monocots.</title>
        <authorList>
            <person name="Ma L."/>
            <person name="Liu K.W."/>
            <person name="Li Z."/>
            <person name="Hsiao Y.Y."/>
            <person name="Qi Y."/>
            <person name="Fu T."/>
            <person name="Tang G.D."/>
            <person name="Zhang D."/>
            <person name="Sun W.H."/>
            <person name="Liu D.K."/>
            <person name="Li Y."/>
            <person name="Chen G.Z."/>
            <person name="Liu X.D."/>
            <person name="Liao X.Y."/>
            <person name="Jiang Y.T."/>
            <person name="Yu X."/>
            <person name="Hao Y."/>
            <person name="Huang J."/>
            <person name="Zhao X.W."/>
            <person name="Ke S."/>
            <person name="Chen Y.Y."/>
            <person name="Wu W.L."/>
            <person name="Hsu J.L."/>
            <person name="Lin Y.F."/>
            <person name="Huang M.D."/>
            <person name="Li C.Y."/>
            <person name="Huang L."/>
            <person name="Wang Z.W."/>
            <person name="Zhao X."/>
            <person name="Zhong W.Y."/>
            <person name="Peng D.H."/>
            <person name="Ahmad S."/>
            <person name="Lan S."/>
            <person name="Zhang J.S."/>
            <person name="Tsai W.C."/>
            <person name="Van de Peer Y."/>
            <person name="Liu Z.J."/>
        </authorList>
    </citation>
    <scope>NUCLEOTIDE SEQUENCE</scope>
    <source>
        <strain evidence="1">SCP</strain>
    </source>
</reference>
<evidence type="ECO:0000313" key="2">
    <source>
        <dbReference type="Proteomes" id="UP001179952"/>
    </source>
</evidence>
<accession>A0AAV9ATX1</accession>
<keyword evidence="2" id="KW-1185">Reference proteome</keyword>
<gene>
    <name evidence="1" type="ORF">QJS04_geneDACA002665</name>
</gene>
<dbReference type="EMBL" id="JAUJYN010000007">
    <property type="protein sequence ID" value="KAK1267563.1"/>
    <property type="molecule type" value="Genomic_DNA"/>
</dbReference>
<reference evidence="1" key="2">
    <citation type="submission" date="2023-06" db="EMBL/GenBank/DDBJ databases">
        <authorList>
            <person name="Ma L."/>
            <person name="Liu K.-W."/>
            <person name="Li Z."/>
            <person name="Hsiao Y.-Y."/>
            <person name="Qi Y."/>
            <person name="Fu T."/>
            <person name="Tang G."/>
            <person name="Zhang D."/>
            <person name="Sun W.-H."/>
            <person name="Liu D.-K."/>
            <person name="Li Y."/>
            <person name="Chen G.-Z."/>
            <person name="Liu X.-D."/>
            <person name="Liao X.-Y."/>
            <person name="Jiang Y.-T."/>
            <person name="Yu X."/>
            <person name="Hao Y."/>
            <person name="Huang J."/>
            <person name="Zhao X.-W."/>
            <person name="Ke S."/>
            <person name="Chen Y.-Y."/>
            <person name="Wu W.-L."/>
            <person name="Hsu J.-L."/>
            <person name="Lin Y.-F."/>
            <person name="Huang M.-D."/>
            <person name="Li C.-Y."/>
            <person name="Huang L."/>
            <person name="Wang Z.-W."/>
            <person name="Zhao X."/>
            <person name="Zhong W.-Y."/>
            <person name="Peng D.-H."/>
            <person name="Ahmad S."/>
            <person name="Lan S."/>
            <person name="Zhang J.-S."/>
            <person name="Tsai W.-C."/>
            <person name="Van De Peer Y."/>
            <person name="Liu Z.-J."/>
        </authorList>
    </citation>
    <scope>NUCLEOTIDE SEQUENCE</scope>
    <source>
        <strain evidence="1">SCP</strain>
        <tissue evidence="1">Leaves</tissue>
    </source>
</reference>
<proteinExistence type="predicted"/>
<name>A0AAV9ATX1_ACOGR</name>
<protein>
    <recommendedName>
        <fullName evidence="3">Reverse transcriptase</fullName>
    </recommendedName>
</protein>
<organism evidence="1 2">
    <name type="scientific">Acorus gramineus</name>
    <name type="common">Dwarf sweet flag</name>
    <dbReference type="NCBI Taxonomy" id="55184"/>
    <lineage>
        <taxon>Eukaryota</taxon>
        <taxon>Viridiplantae</taxon>
        <taxon>Streptophyta</taxon>
        <taxon>Embryophyta</taxon>
        <taxon>Tracheophyta</taxon>
        <taxon>Spermatophyta</taxon>
        <taxon>Magnoliopsida</taxon>
        <taxon>Liliopsida</taxon>
        <taxon>Acoraceae</taxon>
        <taxon>Acorus</taxon>
    </lineage>
</organism>